<dbReference type="EMBL" id="VSSQ01033801">
    <property type="protein sequence ID" value="MPM85514.1"/>
    <property type="molecule type" value="Genomic_DNA"/>
</dbReference>
<name>A0A645D838_9ZZZZ</name>
<comment type="caution">
    <text evidence="1">The sequence shown here is derived from an EMBL/GenBank/DDBJ whole genome shotgun (WGS) entry which is preliminary data.</text>
</comment>
<protein>
    <submittedName>
        <fullName evidence="1">Uncharacterized protein</fullName>
    </submittedName>
</protein>
<dbReference type="AlphaFoldDB" id="A0A645D838"/>
<reference evidence="1" key="1">
    <citation type="submission" date="2019-08" db="EMBL/GenBank/DDBJ databases">
        <authorList>
            <person name="Kucharzyk K."/>
            <person name="Murdoch R.W."/>
            <person name="Higgins S."/>
            <person name="Loffler F."/>
        </authorList>
    </citation>
    <scope>NUCLEOTIDE SEQUENCE</scope>
</reference>
<evidence type="ECO:0000313" key="1">
    <source>
        <dbReference type="EMBL" id="MPM85514.1"/>
    </source>
</evidence>
<accession>A0A645D838</accession>
<proteinExistence type="predicted"/>
<sequence length="115" mass="12709">MDALAHAAEGVGRAQLRVCRERRSLGDRVHAQHAQIARHLMHGKRAGGRLRIQQNLAAIRIDQLARHACGLLRLALRVADHHLDLAPTQSARGVELFHLQHHCIARGDAQRGNAP</sequence>
<gene>
    <name evidence="1" type="ORF">SDC9_132595</name>
</gene>
<organism evidence="1">
    <name type="scientific">bioreactor metagenome</name>
    <dbReference type="NCBI Taxonomy" id="1076179"/>
    <lineage>
        <taxon>unclassified sequences</taxon>
        <taxon>metagenomes</taxon>
        <taxon>ecological metagenomes</taxon>
    </lineage>
</organism>